<keyword evidence="1" id="KW-0812">Transmembrane</keyword>
<organism evidence="2 3">
    <name type="scientific">Streptomyces litmocidini</name>
    <dbReference type="NCBI Taxonomy" id="67318"/>
    <lineage>
        <taxon>Bacteria</taxon>
        <taxon>Bacillati</taxon>
        <taxon>Actinomycetota</taxon>
        <taxon>Actinomycetes</taxon>
        <taxon>Kitasatosporales</taxon>
        <taxon>Streptomycetaceae</taxon>
        <taxon>Streptomyces</taxon>
    </lineage>
</organism>
<feature type="transmembrane region" description="Helical" evidence="1">
    <location>
        <begin position="6"/>
        <end position="28"/>
    </location>
</feature>
<dbReference type="RefSeq" id="WP_398706977.1">
    <property type="nucleotide sequence ID" value="NZ_JBIRUI010000001.1"/>
</dbReference>
<dbReference type="EMBL" id="JBIRUI010000001">
    <property type="protein sequence ID" value="MFI1712608.1"/>
    <property type="molecule type" value="Genomic_DNA"/>
</dbReference>
<comment type="caution">
    <text evidence="2">The sequence shown here is derived from an EMBL/GenBank/DDBJ whole genome shotgun (WGS) entry which is preliminary data.</text>
</comment>
<dbReference type="Proteomes" id="UP001611339">
    <property type="component" value="Unassembled WGS sequence"/>
</dbReference>
<keyword evidence="1" id="KW-0472">Membrane</keyword>
<sequence length="52" mass="5367">MDVVVAVLLAVFIPVGLLALGAGGYWLWVRFGTDEPWPYGGGGDSGDTWGGA</sequence>
<gene>
    <name evidence="2" type="ORF">ACH407_03365</name>
</gene>
<keyword evidence="3" id="KW-1185">Reference proteome</keyword>
<evidence type="ECO:0000313" key="3">
    <source>
        <dbReference type="Proteomes" id="UP001611339"/>
    </source>
</evidence>
<evidence type="ECO:0000256" key="1">
    <source>
        <dbReference type="SAM" id="Phobius"/>
    </source>
</evidence>
<name>A0ABW7TYZ2_9ACTN</name>
<evidence type="ECO:0000313" key="2">
    <source>
        <dbReference type="EMBL" id="MFI1712608.1"/>
    </source>
</evidence>
<reference evidence="2 3" key="1">
    <citation type="submission" date="2024-10" db="EMBL/GenBank/DDBJ databases">
        <title>The Natural Products Discovery Center: Release of the First 8490 Sequenced Strains for Exploring Actinobacteria Biosynthetic Diversity.</title>
        <authorList>
            <person name="Kalkreuter E."/>
            <person name="Kautsar S.A."/>
            <person name="Yang D."/>
            <person name="Bader C.D."/>
            <person name="Teijaro C.N."/>
            <person name="Fluegel L."/>
            <person name="Davis C.M."/>
            <person name="Simpson J.R."/>
            <person name="Lauterbach L."/>
            <person name="Steele A.D."/>
            <person name="Gui C."/>
            <person name="Meng S."/>
            <person name="Li G."/>
            <person name="Viehrig K."/>
            <person name="Ye F."/>
            <person name="Su P."/>
            <person name="Kiefer A.F."/>
            <person name="Nichols A."/>
            <person name="Cepeda A.J."/>
            <person name="Yan W."/>
            <person name="Fan B."/>
            <person name="Jiang Y."/>
            <person name="Adhikari A."/>
            <person name="Zheng C.-J."/>
            <person name="Schuster L."/>
            <person name="Cowan T.M."/>
            <person name="Smanski M.J."/>
            <person name="Chevrette M.G."/>
            <person name="De Carvalho L.P.S."/>
            <person name="Shen B."/>
        </authorList>
    </citation>
    <scope>NUCLEOTIDE SEQUENCE [LARGE SCALE GENOMIC DNA]</scope>
    <source>
        <strain evidence="2 3">NPDC020602</strain>
    </source>
</reference>
<keyword evidence="1" id="KW-1133">Transmembrane helix</keyword>
<accession>A0ABW7TYZ2</accession>
<protein>
    <submittedName>
        <fullName evidence="2">Uncharacterized protein</fullName>
    </submittedName>
</protein>
<proteinExistence type="predicted"/>